<keyword evidence="20" id="KW-1185">Reference proteome</keyword>
<dbReference type="InterPro" id="IPR020583">
    <property type="entry name" value="Inositol_monoP_metal-BS"/>
</dbReference>
<keyword evidence="5 18" id="KW-0479">Metal-binding</keyword>
<comment type="catalytic activity">
    <reaction evidence="10">
        <text>1D-myo-inositol 1,3,4-trisphosphate + H2O = 1D-myo-inositol 3,4-bisphosphate + phosphate</text>
        <dbReference type="Rhea" id="RHEA:70319"/>
        <dbReference type="ChEBI" id="CHEBI:15377"/>
        <dbReference type="ChEBI" id="CHEBI:43474"/>
        <dbReference type="ChEBI" id="CHEBI:58414"/>
        <dbReference type="ChEBI" id="CHEBI:83241"/>
    </reaction>
    <physiologicalReaction direction="left-to-right" evidence="10">
        <dbReference type="Rhea" id="RHEA:70320"/>
    </physiologicalReaction>
</comment>
<evidence type="ECO:0000256" key="14">
    <source>
        <dbReference type="ARBA" id="ARBA00044484"/>
    </source>
</evidence>
<dbReference type="InterPro" id="IPR020550">
    <property type="entry name" value="Inositol_monophosphatase_CS"/>
</dbReference>
<gene>
    <name evidence="19" type="ORF">PMAYCL1PPCAC_07080</name>
</gene>
<dbReference type="FunFam" id="3.40.190.80:FF:000006">
    <property type="entry name" value="Bisphosphate nucleotidase 1"/>
    <property type="match status" value="1"/>
</dbReference>
<dbReference type="EC" id="3.1.3.7" evidence="3"/>
<comment type="catalytic activity">
    <reaction evidence="13">
        <text>adenosine 3',5'-bisphosphate + H2O = AMP + phosphate</text>
        <dbReference type="Rhea" id="RHEA:10040"/>
        <dbReference type="ChEBI" id="CHEBI:15377"/>
        <dbReference type="ChEBI" id="CHEBI:43474"/>
        <dbReference type="ChEBI" id="CHEBI:58343"/>
        <dbReference type="ChEBI" id="CHEBI:456215"/>
        <dbReference type="EC" id="3.1.3.7"/>
    </reaction>
    <physiologicalReaction direction="left-to-right" evidence="13">
        <dbReference type="Rhea" id="RHEA:10041"/>
    </physiologicalReaction>
</comment>
<name>A0AAN4ZH43_9BILA</name>
<dbReference type="Gene3D" id="3.40.190.80">
    <property type="match status" value="1"/>
</dbReference>
<dbReference type="FunFam" id="3.30.540.10:FF:000012">
    <property type="entry name" value="Blast:Putative inositol monophosphatase 3"/>
    <property type="match status" value="1"/>
</dbReference>
<evidence type="ECO:0000256" key="9">
    <source>
        <dbReference type="ARBA" id="ARBA00041815"/>
    </source>
</evidence>
<dbReference type="PROSITE" id="PS00629">
    <property type="entry name" value="IMP_1"/>
    <property type="match status" value="1"/>
</dbReference>
<evidence type="ECO:0000256" key="4">
    <source>
        <dbReference type="ARBA" id="ARBA00022671"/>
    </source>
</evidence>
<keyword evidence="4" id="KW-0452">Lithium</keyword>
<evidence type="ECO:0000256" key="13">
    <source>
        <dbReference type="ARBA" id="ARBA00044479"/>
    </source>
</evidence>
<dbReference type="PRINTS" id="PR00377">
    <property type="entry name" value="IMPHPHTASES"/>
</dbReference>
<evidence type="ECO:0000256" key="10">
    <source>
        <dbReference type="ARBA" id="ARBA00044465"/>
    </source>
</evidence>
<evidence type="ECO:0000256" key="2">
    <source>
        <dbReference type="ARBA" id="ARBA00009759"/>
    </source>
</evidence>
<evidence type="ECO:0000256" key="11">
    <source>
        <dbReference type="ARBA" id="ARBA00044466"/>
    </source>
</evidence>
<keyword evidence="6" id="KW-0378">Hydrolase</keyword>
<dbReference type="SUPFAM" id="SSF56655">
    <property type="entry name" value="Carbohydrate phosphatase"/>
    <property type="match status" value="1"/>
</dbReference>
<dbReference type="InterPro" id="IPR050725">
    <property type="entry name" value="CysQ/Inositol_MonoPase"/>
</dbReference>
<proteinExistence type="inferred from homology"/>
<evidence type="ECO:0000256" key="15">
    <source>
        <dbReference type="ARBA" id="ARBA00044519"/>
    </source>
</evidence>
<feature type="binding site" evidence="18">
    <location>
        <position position="92"/>
    </location>
    <ligand>
        <name>Mg(2+)</name>
        <dbReference type="ChEBI" id="CHEBI:18420"/>
        <label>1</label>
        <note>catalytic</note>
    </ligand>
</feature>
<protein>
    <recommendedName>
        <fullName evidence="8">3'(2'),5'-bisphosphate nucleotidase 1</fullName>
        <ecNumber evidence="15">3.1.3.57</ecNumber>
        <ecNumber evidence="3">3.1.3.7</ecNumber>
    </recommendedName>
    <alternativeName>
        <fullName evidence="16">3'-phosphoadenosine 5'-phosphate phosphatase</fullName>
    </alternativeName>
    <alternativeName>
        <fullName evidence="9">Bisphosphate 3'-nucleotidase 1</fullName>
    </alternativeName>
    <alternativeName>
        <fullName evidence="17">Inositol-polyphosphate 1-phosphatase</fullName>
    </alternativeName>
</protein>
<feature type="binding site" evidence="18">
    <location>
        <position position="136"/>
    </location>
    <ligand>
        <name>Mg(2+)</name>
        <dbReference type="ChEBI" id="CHEBI:18420"/>
        <label>1</label>
        <note>catalytic</note>
    </ligand>
</feature>
<dbReference type="PANTHER" id="PTHR43028">
    <property type="entry name" value="3'(2'),5'-BISPHOSPHATE NUCLEOTIDASE 1"/>
    <property type="match status" value="1"/>
</dbReference>
<dbReference type="GO" id="GO:0005737">
    <property type="term" value="C:cytoplasm"/>
    <property type="evidence" value="ECO:0007669"/>
    <property type="project" value="UniProtKB-ARBA"/>
</dbReference>
<comment type="cofactor">
    <cofactor evidence="1 18">
        <name>Mg(2+)</name>
        <dbReference type="ChEBI" id="CHEBI:18420"/>
    </cofactor>
</comment>
<dbReference type="Proteomes" id="UP001328107">
    <property type="component" value="Unassembled WGS sequence"/>
</dbReference>
<dbReference type="PANTHER" id="PTHR43028:SF5">
    <property type="entry name" value="3'(2'),5'-BISPHOSPHATE NUCLEOTIDASE 1"/>
    <property type="match status" value="1"/>
</dbReference>
<dbReference type="Gene3D" id="3.30.540.10">
    <property type="entry name" value="Fructose-1,6-Bisphosphatase, subunit A, domain 1"/>
    <property type="match status" value="1"/>
</dbReference>
<dbReference type="AlphaFoldDB" id="A0AAN4ZH43"/>
<evidence type="ECO:0000256" key="7">
    <source>
        <dbReference type="ARBA" id="ARBA00022842"/>
    </source>
</evidence>
<dbReference type="GO" id="GO:0004441">
    <property type="term" value="F:inositol-1,4-bisphosphate 1-phosphatase activity"/>
    <property type="evidence" value="ECO:0007669"/>
    <property type="project" value="UniProtKB-EC"/>
</dbReference>
<keyword evidence="7 18" id="KW-0460">Magnesium</keyword>
<reference evidence="20" key="1">
    <citation type="submission" date="2022-10" db="EMBL/GenBank/DDBJ databases">
        <title>Genome assembly of Pristionchus species.</title>
        <authorList>
            <person name="Yoshida K."/>
            <person name="Sommer R.J."/>
        </authorList>
    </citation>
    <scope>NUCLEOTIDE SEQUENCE [LARGE SCALE GENOMIC DNA]</scope>
    <source>
        <strain evidence="20">RS5460</strain>
    </source>
</reference>
<evidence type="ECO:0000313" key="19">
    <source>
        <dbReference type="EMBL" id="GMR36885.1"/>
    </source>
</evidence>
<feature type="binding site" evidence="18">
    <location>
        <position position="267"/>
    </location>
    <ligand>
        <name>Mg(2+)</name>
        <dbReference type="ChEBI" id="CHEBI:18420"/>
        <label>1</label>
        <note>catalytic</note>
    </ligand>
</feature>
<dbReference type="GO" id="GO:0008441">
    <property type="term" value="F:3'(2'),5'-bisphosphate nucleotidase activity"/>
    <property type="evidence" value="ECO:0007669"/>
    <property type="project" value="UniProtKB-EC"/>
</dbReference>
<evidence type="ECO:0000256" key="16">
    <source>
        <dbReference type="ARBA" id="ARBA00044544"/>
    </source>
</evidence>
<organism evidence="19 20">
    <name type="scientific">Pristionchus mayeri</name>
    <dbReference type="NCBI Taxonomy" id="1317129"/>
    <lineage>
        <taxon>Eukaryota</taxon>
        <taxon>Metazoa</taxon>
        <taxon>Ecdysozoa</taxon>
        <taxon>Nematoda</taxon>
        <taxon>Chromadorea</taxon>
        <taxon>Rhabditida</taxon>
        <taxon>Rhabditina</taxon>
        <taxon>Diplogasteromorpha</taxon>
        <taxon>Diplogasteroidea</taxon>
        <taxon>Neodiplogasteridae</taxon>
        <taxon>Pristionchus</taxon>
    </lineage>
</organism>
<dbReference type="EMBL" id="BTRK01000002">
    <property type="protein sequence ID" value="GMR36885.1"/>
    <property type="molecule type" value="Genomic_DNA"/>
</dbReference>
<comment type="caution">
    <text evidence="19">The sequence shown here is derived from an EMBL/GenBank/DDBJ whole genome shotgun (WGS) entry which is preliminary data.</text>
</comment>
<evidence type="ECO:0000256" key="5">
    <source>
        <dbReference type="ARBA" id="ARBA00022723"/>
    </source>
</evidence>
<accession>A0AAN4ZH43</accession>
<evidence type="ECO:0000256" key="18">
    <source>
        <dbReference type="PIRSR" id="PIRSR600760-2"/>
    </source>
</evidence>
<evidence type="ECO:0000256" key="3">
    <source>
        <dbReference type="ARBA" id="ARBA00012633"/>
    </source>
</evidence>
<evidence type="ECO:0000313" key="20">
    <source>
        <dbReference type="Proteomes" id="UP001328107"/>
    </source>
</evidence>
<dbReference type="GO" id="GO:0046872">
    <property type="term" value="F:metal ion binding"/>
    <property type="evidence" value="ECO:0007669"/>
    <property type="project" value="UniProtKB-KW"/>
</dbReference>
<evidence type="ECO:0000256" key="6">
    <source>
        <dbReference type="ARBA" id="ARBA00022801"/>
    </source>
</evidence>
<feature type="binding site" evidence="18">
    <location>
        <position position="135"/>
    </location>
    <ligand>
        <name>Mg(2+)</name>
        <dbReference type="ChEBI" id="CHEBI:18420"/>
        <label>1</label>
        <note>catalytic</note>
    </ligand>
</feature>
<comment type="catalytic activity">
    <reaction evidence="12">
        <text>1D-myo-inositol 1,4-bisphosphate + H2O = 1D-myo-inositol 4-phosphate + phosphate</text>
        <dbReference type="Rhea" id="RHEA:15553"/>
        <dbReference type="ChEBI" id="CHEBI:15377"/>
        <dbReference type="ChEBI" id="CHEBI:43474"/>
        <dbReference type="ChEBI" id="CHEBI:58282"/>
        <dbReference type="ChEBI" id="CHEBI:58469"/>
        <dbReference type="EC" id="3.1.3.57"/>
    </reaction>
    <physiologicalReaction direction="left-to-right" evidence="12">
        <dbReference type="Rhea" id="RHEA:15554"/>
    </physiologicalReaction>
</comment>
<feature type="binding site" evidence="18">
    <location>
        <position position="133"/>
    </location>
    <ligand>
        <name>Mg(2+)</name>
        <dbReference type="ChEBI" id="CHEBI:18420"/>
        <label>1</label>
        <note>catalytic</note>
    </ligand>
</feature>
<comment type="catalytic activity">
    <reaction evidence="14">
        <text>3'-phosphoadenylyl sulfate + H2O = adenosine 5'-phosphosulfate + phosphate</text>
        <dbReference type="Rhea" id="RHEA:77639"/>
        <dbReference type="ChEBI" id="CHEBI:15377"/>
        <dbReference type="ChEBI" id="CHEBI:43474"/>
        <dbReference type="ChEBI" id="CHEBI:58243"/>
        <dbReference type="ChEBI" id="CHEBI:58339"/>
        <dbReference type="EC" id="3.1.3.7"/>
    </reaction>
    <physiologicalReaction direction="left-to-right" evidence="14">
        <dbReference type="Rhea" id="RHEA:77640"/>
    </physiologicalReaction>
</comment>
<sequence length="335" mass="35770">EGVGQEMSGSGTVETEMWNKACFLSRLVASSVKVSRTAGDLIKGILARGELGVIDKGSATAYDPQTEADRAAQYLIVQSLHRKFKDICIIGEEEKVSAVEVLEDGAALDVLSLSFPPELASIEESNDVVVWVDPLDGTTEFSRAKDKTSVETLQQVTVLIGIAYKGSVVGGVIHQPWSFPNGSSRTIWAVKGLGVHGIEVAKERNERVVVTTRSHGTATVEQALQELERRGLSTSVERVGGAGFKVLKVLEGASAYVFASPGCKKWDTAAPQAVLEAAGGKLTDITGRSMVYSSEIQKSNSGGVLATAPWVNHSDYLNALPDALKESLPEFLPRQ</sequence>
<evidence type="ECO:0000256" key="1">
    <source>
        <dbReference type="ARBA" id="ARBA00001946"/>
    </source>
</evidence>
<feature type="non-terminal residue" evidence="19">
    <location>
        <position position="1"/>
    </location>
</feature>
<dbReference type="PROSITE" id="PS00630">
    <property type="entry name" value="IMP_2"/>
    <property type="match status" value="1"/>
</dbReference>
<comment type="catalytic activity">
    <reaction evidence="11">
        <text>adenosine 2',5'-bisphosphate + H2O = AMP + phosphate</text>
        <dbReference type="Rhea" id="RHEA:77643"/>
        <dbReference type="ChEBI" id="CHEBI:15377"/>
        <dbReference type="ChEBI" id="CHEBI:43474"/>
        <dbReference type="ChEBI" id="CHEBI:194156"/>
        <dbReference type="ChEBI" id="CHEBI:456215"/>
        <dbReference type="EC" id="3.1.3.7"/>
    </reaction>
    <physiologicalReaction direction="left-to-right" evidence="11">
        <dbReference type="Rhea" id="RHEA:77644"/>
    </physiologicalReaction>
</comment>
<comment type="similarity">
    <text evidence="2">Belongs to the inositol monophosphatase superfamily.</text>
</comment>
<dbReference type="GO" id="GO:0046854">
    <property type="term" value="P:phosphatidylinositol phosphate biosynthetic process"/>
    <property type="evidence" value="ECO:0007669"/>
    <property type="project" value="InterPro"/>
</dbReference>
<dbReference type="Pfam" id="PF00459">
    <property type="entry name" value="Inositol_P"/>
    <property type="match status" value="1"/>
</dbReference>
<evidence type="ECO:0000256" key="12">
    <source>
        <dbReference type="ARBA" id="ARBA00044478"/>
    </source>
</evidence>
<dbReference type="InterPro" id="IPR000760">
    <property type="entry name" value="Inositol_monophosphatase-like"/>
</dbReference>
<evidence type="ECO:0000256" key="17">
    <source>
        <dbReference type="ARBA" id="ARBA00044554"/>
    </source>
</evidence>
<dbReference type="EC" id="3.1.3.57" evidence="15"/>
<evidence type="ECO:0000256" key="8">
    <source>
        <dbReference type="ARBA" id="ARBA00040342"/>
    </source>
</evidence>